<dbReference type="Proteomes" id="UP000279259">
    <property type="component" value="Unassembled WGS sequence"/>
</dbReference>
<sequence length="588" mass="63367">MSSSSAAPPATYTTPTKRAGFSSTATAEAGPSRARPAGASPAYSSRRHSLYGIEDRIVIDPGSRTWKVGFSGEPEPRSVFWSTPSSGEDETEAWSLDPSLISSARGDRAEGDRLAGISVLRNLRKAFFECLMTDPKARKVIVLENTFLPRYVKEHIAQALFDSLKVPSVAFTPSSVLALAACGRITGLVVDCGWLETTVTPVYHSRPLYHLARSTALAGRALHRRLRRLLNHHATYYPPPASLGNLARQPVKPVPTGLLTDQLIERILTEGCFVGGVFVPRADETDEDEAMDVDAVQEKAEVEARREADRLARRYADDSSSSAKDMRFSVTPSSGSKAMGTGTLVVPGWLRERASEILFGDAVDEDESIPGLILACVLKCPIDLRAPMLSNILVTGGTSSLPNWITRLRVSILQSLLPPPSDPSEHSGAVPPFGTPEARGKETREWRRRGDEPYKALYGLAGKVVILNDPAPLSGDAQGAGASRGGSAPRWTTGLMSWVGGSLAGALKTSGPEIMREEYDMLVSESLARGEVWYEASDAALAEVAATAGLDLEEMRPGMAMQGLEAQRKRGWDEGRVLGDWTRATALV</sequence>
<dbReference type="SUPFAM" id="SSF53067">
    <property type="entry name" value="Actin-like ATPase domain"/>
    <property type="match status" value="2"/>
</dbReference>
<reference evidence="3 4" key="1">
    <citation type="submission" date="2018-11" db="EMBL/GenBank/DDBJ databases">
        <title>Genome sequence of Saitozyma podzolica DSM 27192.</title>
        <authorList>
            <person name="Aliyu H."/>
            <person name="Gorte O."/>
            <person name="Ochsenreither K."/>
        </authorList>
    </citation>
    <scope>NUCLEOTIDE SEQUENCE [LARGE SCALE GENOMIC DNA]</scope>
    <source>
        <strain evidence="3 4">DSM 27192</strain>
    </source>
</reference>
<evidence type="ECO:0000313" key="4">
    <source>
        <dbReference type="Proteomes" id="UP000279259"/>
    </source>
</evidence>
<dbReference type="Pfam" id="PF00022">
    <property type="entry name" value="Actin"/>
    <property type="match status" value="2"/>
</dbReference>
<evidence type="ECO:0008006" key="5">
    <source>
        <dbReference type="Google" id="ProtNLM"/>
    </source>
</evidence>
<feature type="compositionally biased region" description="Low complexity" evidence="2">
    <location>
        <begin position="29"/>
        <end position="44"/>
    </location>
</feature>
<dbReference type="InterPro" id="IPR043129">
    <property type="entry name" value="ATPase_NBD"/>
</dbReference>
<comment type="similarity">
    <text evidence="1">Belongs to the actin family.</text>
</comment>
<dbReference type="AlphaFoldDB" id="A0A427YQZ0"/>
<comment type="caution">
    <text evidence="3">The sequence shown here is derived from an EMBL/GenBank/DDBJ whole genome shotgun (WGS) entry which is preliminary data.</text>
</comment>
<proteinExistence type="inferred from homology"/>
<protein>
    <recommendedName>
        <fullName evidence="5">Actin-like ATPase domain-containing protein</fullName>
    </recommendedName>
</protein>
<accession>A0A427YQZ0</accession>
<dbReference type="STRING" id="1890683.A0A427YQZ0"/>
<feature type="compositionally biased region" description="Low complexity" evidence="2">
    <location>
        <begin position="1"/>
        <end position="16"/>
    </location>
</feature>
<dbReference type="Gene3D" id="3.30.420.40">
    <property type="match status" value="2"/>
</dbReference>
<feature type="region of interest" description="Disordered" evidence="2">
    <location>
        <begin position="419"/>
        <end position="446"/>
    </location>
</feature>
<dbReference type="SMART" id="SM00268">
    <property type="entry name" value="ACTIN"/>
    <property type="match status" value="1"/>
</dbReference>
<keyword evidence="4" id="KW-1185">Reference proteome</keyword>
<evidence type="ECO:0000313" key="3">
    <source>
        <dbReference type="EMBL" id="RSH93485.1"/>
    </source>
</evidence>
<dbReference type="PANTHER" id="PTHR11937">
    <property type="entry name" value="ACTIN"/>
    <property type="match status" value="1"/>
</dbReference>
<organism evidence="3 4">
    <name type="scientific">Saitozyma podzolica</name>
    <dbReference type="NCBI Taxonomy" id="1890683"/>
    <lineage>
        <taxon>Eukaryota</taxon>
        <taxon>Fungi</taxon>
        <taxon>Dikarya</taxon>
        <taxon>Basidiomycota</taxon>
        <taxon>Agaricomycotina</taxon>
        <taxon>Tremellomycetes</taxon>
        <taxon>Tremellales</taxon>
        <taxon>Trimorphomycetaceae</taxon>
        <taxon>Saitozyma</taxon>
    </lineage>
</organism>
<dbReference type="Gene3D" id="3.90.640.10">
    <property type="entry name" value="Actin, Chain A, domain 4"/>
    <property type="match status" value="1"/>
</dbReference>
<dbReference type="InterPro" id="IPR004000">
    <property type="entry name" value="Actin"/>
</dbReference>
<evidence type="ECO:0000256" key="1">
    <source>
        <dbReference type="RuleBase" id="RU000487"/>
    </source>
</evidence>
<evidence type="ECO:0000256" key="2">
    <source>
        <dbReference type="SAM" id="MobiDB-lite"/>
    </source>
</evidence>
<feature type="region of interest" description="Disordered" evidence="2">
    <location>
        <begin position="1"/>
        <end position="45"/>
    </location>
</feature>
<gene>
    <name evidence="3" type="ORF">EHS25_007841</name>
</gene>
<name>A0A427YQZ0_9TREE</name>
<dbReference type="EMBL" id="RSCD01000004">
    <property type="protein sequence ID" value="RSH93485.1"/>
    <property type="molecule type" value="Genomic_DNA"/>
</dbReference>
<dbReference type="OrthoDB" id="337660at2759"/>